<accession>A0A142JFA3</accession>
<keyword evidence="3" id="KW-1185">Reference proteome</keyword>
<evidence type="ECO:0000313" key="2">
    <source>
        <dbReference type="EMBL" id="AMR76765.1"/>
    </source>
</evidence>
<sequence>MDEMKDAVKRKLSFAQTMRAVLWSFIGLRKGAEHERDMARLNPVHVVIAGLIAAAVFIAVLVVIVRMVVSQAAA</sequence>
<keyword evidence="1" id="KW-1133">Transmembrane helix</keyword>
<evidence type="ECO:0000313" key="3">
    <source>
        <dbReference type="Proteomes" id="UP000075238"/>
    </source>
</evidence>
<dbReference type="OrthoDB" id="8657357at2"/>
<dbReference type="EMBL" id="CP014844">
    <property type="protein sequence ID" value="AMR76765.1"/>
    <property type="molecule type" value="Genomic_DNA"/>
</dbReference>
<evidence type="ECO:0000256" key="1">
    <source>
        <dbReference type="SAM" id="Phobius"/>
    </source>
</evidence>
<dbReference type="Pfam" id="PF11174">
    <property type="entry name" value="DUF2970"/>
    <property type="match status" value="1"/>
</dbReference>
<dbReference type="STRING" id="1796606.A2G96_02860"/>
<protein>
    <submittedName>
        <fullName evidence="2">Uncharacterized protein</fullName>
    </submittedName>
</protein>
<dbReference type="Proteomes" id="UP000075238">
    <property type="component" value="Chromosome 1"/>
</dbReference>
<dbReference type="InterPro" id="IPR021344">
    <property type="entry name" value="DUF2970"/>
</dbReference>
<name>A0A142JFA3_9BURK</name>
<proteinExistence type="predicted"/>
<keyword evidence="1" id="KW-0472">Membrane</keyword>
<dbReference type="KEGG" id="cnan:A2G96_02860"/>
<feature type="transmembrane region" description="Helical" evidence="1">
    <location>
        <begin position="44"/>
        <end position="69"/>
    </location>
</feature>
<dbReference type="AlphaFoldDB" id="A0A142JFA3"/>
<dbReference type="RefSeq" id="WP_062796590.1">
    <property type="nucleotide sequence ID" value="NZ_CP014844.1"/>
</dbReference>
<reference evidence="2 3" key="1">
    <citation type="submission" date="2016-03" db="EMBL/GenBank/DDBJ databases">
        <title>Complete genome sequence of a novel chlorpyrifos degrading bacterium, Cupriavidus nantongensis sp. X1.</title>
        <authorList>
            <person name="Fang L."/>
        </authorList>
    </citation>
    <scope>NUCLEOTIDE SEQUENCE [LARGE SCALE GENOMIC DNA]</scope>
    <source>
        <strain evidence="2 3">X1</strain>
    </source>
</reference>
<gene>
    <name evidence="2" type="ORF">A2G96_02860</name>
</gene>
<keyword evidence="1" id="KW-0812">Transmembrane</keyword>
<organism evidence="2 3">
    <name type="scientific">Cupriavidus nantongensis</name>
    <dbReference type="NCBI Taxonomy" id="1796606"/>
    <lineage>
        <taxon>Bacteria</taxon>
        <taxon>Pseudomonadati</taxon>
        <taxon>Pseudomonadota</taxon>
        <taxon>Betaproteobacteria</taxon>
        <taxon>Burkholderiales</taxon>
        <taxon>Burkholderiaceae</taxon>
        <taxon>Cupriavidus</taxon>
    </lineage>
</organism>